<evidence type="ECO:0000313" key="2">
    <source>
        <dbReference type="Proteomes" id="UP001642409"/>
    </source>
</evidence>
<name>A0ABP1GGI7_9EUKA</name>
<dbReference type="CDD" id="cd00167">
    <property type="entry name" value="SANT"/>
    <property type="match status" value="1"/>
</dbReference>
<protein>
    <submittedName>
        <fullName evidence="1">SANT/Myb_domain</fullName>
    </submittedName>
</protein>
<proteinExistence type="predicted"/>
<organism evidence="1 2">
    <name type="scientific">Hexamita inflata</name>
    <dbReference type="NCBI Taxonomy" id="28002"/>
    <lineage>
        <taxon>Eukaryota</taxon>
        <taxon>Metamonada</taxon>
        <taxon>Diplomonadida</taxon>
        <taxon>Hexamitidae</taxon>
        <taxon>Hexamitinae</taxon>
        <taxon>Hexamita</taxon>
    </lineage>
</organism>
<accession>A0ABP1GGI7</accession>
<comment type="caution">
    <text evidence="1">The sequence shown here is derived from an EMBL/GenBank/DDBJ whole genome shotgun (WGS) entry which is preliminary data.</text>
</comment>
<keyword evidence="2" id="KW-1185">Reference proteome</keyword>
<dbReference type="Proteomes" id="UP001642409">
    <property type="component" value="Unassembled WGS sequence"/>
</dbReference>
<dbReference type="InterPro" id="IPR001005">
    <property type="entry name" value="SANT/Myb"/>
</dbReference>
<reference evidence="1 2" key="1">
    <citation type="submission" date="2024-07" db="EMBL/GenBank/DDBJ databases">
        <authorList>
            <person name="Akdeniz Z."/>
        </authorList>
    </citation>
    <scope>NUCLEOTIDE SEQUENCE [LARGE SCALE GENOMIC DNA]</scope>
</reference>
<dbReference type="Gene3D" id="1.10.10.60">
    <property type="entry name" value="Homeodomain-like"/>
    <property type="match status" value="1"/>
</dbReference>
<gene>
    <name evidence="1" type="ORF">HINF_LOCUS1175</name>
</gene>
<evidence type="ECO:0000313" key="1">
    <source>
        <dbReference type="EMBL" id="CAL5971235.1"/>
    </source>
</evidence>
<sequence length="237" mass="28036">MQNINMQTEHSDFAQVSFPLLKSIKYQFAGIDRDVSILQIQQLIEQLSEEESQEFWEEASQIYQCGVEQVKETYQTLRRHNEKRAAATFGKQQIPDNITKTQKQLRTTLITVLKQFREPVPESIADRDLCGVVNEFVERDIQQRFWNRVASMIPSKTKKQIYDFYRNNFSRALYANVTKEEQLIIAQINAEFPHEKPSTLAQVFLERTQKNILKRDIVMRFVNIRRNKQQPETNSFQ</sequence>
<dbReference type="EMBL" id="CAXDID020000002">
    <property type="protein sequence ID" value="CAL5971235.1"/>
    <property type="molecule type" value="Genomic_DNA"/>
</dbReference>